<proteinExistence type="predicted"/>
<name>A0ABP7L230_9GAMM</name>
<evidence type="ECO:0000313" key="2">
    <source>
        <dbReference type="Proteomes" id="UP001500133"/>
    </source>
</evidence>
<evidence type="ECO:0000313" key="1">
    <source>
        <dbReference type="EMBL" id="GAA3893612.1"/>
    </source>
</evidence>
<reference evidence="2" key="1">
    <citation type="journal article" date="2019" name="Int. J. Syst. Evol. Microbiol.">
        <title>The Global Catalogue of Microorganisms (GCM) 10K type strain sequencing project: providing services to taxonomists for standard genome sequencing and annotation.</title>
        <authorList>
            <consortium name="The Broad Institute Genomics Platform"/>
            <consortium name="The Broad Institute Genome Sequencing Center for Infectious Disease"/>
            <person name="Wu L."/>
            <person name="Ma J."/>
        </authorList>
    </citation>
    <scope>NUCLEOTIDE SEQUENCE [LARGE SCALE GENOMIC DNA]</scope>
    <source>
        <strain evidence="2">JCM 16914</strain>
    </source>
</reference>
<comment type="caution">
    <text evidence="1">The sequence shown here is derived from an EMBL/GenBank/DDBJ whole genome shotgun (WGS) entry which is preliminary data.</text>
</comment>
<dbReference type="Proteomes" id="UP001500133">
    <property type="component" value="Unassembled WGS sequence"/>
</dbReference>
<accession>A0ABP7L230</accession>
<keyword evidence="2" id="KW-1185">Reference proteome</keyword>
<gene>
    <name evidence="1" type="ORF">GCM10022228_00920</name>
</gene>
<dbReference type="EMBL" id="BAAAZT010000006">
    <property type="protein sequence ID" value="GAA3893612.1"/>
    <property type="molecule type" value="Genomic_DNA"/>
</dbReference>
<organism evidence="1 2">
    <name type="scientific">Halomonas cibimaris</name>
    <dbReference type="NCBI Taxonomy" id="657012"/>
    <lineage>
        <taxon>Bacteria</taxon>
        <taxon>Pseudomonadati</taxon>
        <taxon>Pseudomonadota</taxon>
        <taxon>Gammaproteobacteria</taxon>
        <taxon>Oceanospirillales</taxon>
        <taxon>Halomonadaceae</taxon>
        <taxon>Halomonas</taxon>
    </lineage>
</organism>
<sequence length="71" mass="7618">MAAGRIVLGREQGKGADANFVNGVGIGVVFLQLVKMSGIERKCGAYRAMLMRCVRGLKRYRSARRGSGASD</sequence>
<protein>
    <submittedName>
        <fullName evidence="1">Uncharacterized protein</fullName>
    </submittedName>
</protein>